<evidence type="ECO:0000256" key="6">
    <source>
        <dbReference type="ARBA" id="ARBA00023004"/>
    </source>
</evidence>
<evidence type="ECO:0000256" key="2">
    <source>
        <dbReference type="ARBA" id="ARBA00010617"/>
    </source>
</evidence>
<dbReference type="CDD" id="cd11031">
    <property type="entry name" value="Cyp158A-like"/>
    <property type="match status" value="1"/>
</dbReference>
<dbReference type="GO" id="GO:0005506">
    <property type="term" value="F:iron ion binding"/>
    <property type="evidence" value="ECO:0007669"/>
    <property type="project" value="InterPro"/>
</dbReference>
<dbReference type="PRINTS" id="PR00359">
    <property type="entry name" value="BP450"/>
</dbReference>
<dbReference type="FunFam" id="1.10.630.10:FF:000018">
    <property type="entry name" value="Cytochrome P450 monooxygenase"/>
    <property type="match status" value="1"/>
</dbReference>
<dbReference type="PRINTS" id="PR00385">
    <property type="entry name" value="P450"/>
</dbReference>
<dbReference type="Gene3D" id="1.10.630.10">
    <property type="entry name" value="Cytochrome P450"/>
    <property type="match status" value="1"/>
</dbReference>
<comment type="caution">
    <text evidence="9">The sequence shown here is derived from an EMBL/GenBank/DDBJ whole genome shotgun (WGS) entry which is preliminary data.</text>
</comment>
<gene>
    <name evidence="9" type="ORF">ATL51_4751</name>
</gene>
<dbReference type="EMBL" id="PHUJ01000003">
    <property type="protein sequence ID" value="PKB33000.1"/>
    <property type="molecule type" value="Genomic_DNA"/>
</dbReference>
<feature type="region of interest" description="Disordered" evidence="8">
    <location>
        <begin position="1"/>
        <end position="33"/>
    </location>
</feature>
<name>A0AA44UT38_PSEA5</name>
<evidence type="ECO:0000256" key="7">
    <source>
        <dbReference type="ARBA" id="ARBA00023033"/>
    </source>
</evidence>
<dbReference type="AlphaFoldDB" id="A0AA44UT38"/>
<sequence length="424" mass="45647">MSTPGRRRPPAGARTVGRVTTTTGPDATDLPRLPFPRHDVLELPPLFDRLRERSPITPVRTPAGDVAWLVTGYDEARALFADDRLGRSHPEPERAARISDSMIFGGPSGDSPETERANHTLMRRLLAPAFSARRMRRLSGHVAELVARQLDVVEAAGPGADLHELFSFPLPVLVICELLGVPYDDREEFRRWSGELGLLHDRPRAEAAAQALFAYVRGLVDRKDDEPGEDVLSDFAALGSAPEQRDRLAALGAGLLFAGHETTVGRIDTGTVLLLDRPGEWAALAADPERAPGAVEEVLRLAVPSGGNGGIPRYAHADVDIAGVHIPAGDAILLAPGAANRDPRHFDGATGFDAGRKSSHLAFGHGPYFCVGASLARVELTEVFRALPARFPSLRLAVPRTELELRSDVLTGGLRALPVTWGRS</sequence>
<keyword evidence="5" id="KW-0560">Oxidoreductase</keyword>
<dbReference type="GO" id="GO:0004497">
    <property type="term" value="F:monooxygenase activity"/>
    <property type="evidence" value="ECO:0007669"/>
    <property type="project" value="UniProtKB-KW"/>
</dbReference>
<dbReference type="Proteomes" id="UP000232453">
    <property type="component" value="Unassembled WGS sequence"/>
</dbReference>
<evidence type="ECO:0000256" key="1">
    <source>
        <dbReference type="ARBA" id="ARBA00001971"/>
    </source>
</evidence>
<dbReference type="SUPFAM" id="SSF48264">
    <property type="entry name" value="Cytochrome P450"/>
    <property type="match status" value="1"/>
</dbReference>
<comment type="similarity">
    <text evidence="2">Belongs to the cytochrome P450 family.</text>
</comment>
<comment type="cofactor">
    <cofactor evidence="1">
        <name>heme</name>
        <dbReference type="ChEBI" id="CHEBI:30413"/>
    </cofactor>
</comment>
<organism evidence="9 10">
    <name type="scientific">Pseudonocardia alni</name>
    <name type="common">Amycolata alni</name>
    <dbReference type="NCBI Taxonomy" id="33907"/>
    <lineage>
        <taxon>Bacteria</taxon>
        <taxon>Bacillati</taxon>
        <taxon>Actinomycetota</taxon>
        <taxon>Actinomycetes</taxon>
        <taxon>Pseudonocardiales</taxon>
        <taxon>Pseudonocardiaceae</taxon>
        <taxon>Pseudonocardia</taxon>
    </lineage>
</organism>
<evidence type="ECO:0000313" key="10">
    <source>
        <dbReference type="Proteomes" id="UP000232453"/>
    </source>
</evidence>
<evidence type="ECO:0000313" key="9">
    <source>
        <dbReference type="EMBL" id="PKB33000.1"/>
    </source>
</evidence>
<dbReference type="InterPro" id="IPR002397">
    <property type="entry name" value="Cyt_P450_B"/>
</dbReference>
<evidence type="ECO:0000256" key="8">
    <source>
        <dbReference type="SAM" id="MobiDB-lite"/>
    </source>
</evidence>
<keyword evidence="7" id="KW-0503">Monooxygenase</keyword>
<evidence type="ECO:0000256" key="3">
    <source>
        <dbReference type="ARBA" id="ARBA00022617"/>
    </source>
</evidence>
<evidence type="ECO:0000256" key="4">
    <source>
        <dbReference type="ARBA" id="ARBA00022723"/>
    </source>
</evidence>
<dbReference type="InterPro" id="IPR036396">
    <property type="entry name" value="Cyt_P450_sf"/>
</dbReference>
<dbReference type="PANTHER" id="PTHR46696">
    <property type="entry name" value="P450, PUTATIVE (EUROFUNG)-RELATED"/>
    <property type="match status" value="1"/>
</dbReference>
<dbReference type="InterPro" id="IPR001128">
    <property type="entry name" value="Cyt_P450"/>
</dbReference>
<accession>A0AA44UT38</accession>
<reference evidence="9 10" key="1">
    <citation type="submission" date="2017-11" db="EMBL/GenBank/DDBJ databases">
        <title>Sequencing the genomes of 1000 actinobacteria strains.</title>
        <authorList>
            <person name="Klenk H.-P."/>
        </authorList>
    </citation>
    <scope>NUCLEOTIDE SEQUENCE [LARGE SCALE GENOMIC DNA]</scope>
    <source>
        <strain evidence="9 10">DSM 44104</strain>
    </source>
</reference>
<dbReference type="Pfam" id="PF00067">
    <property type="entry name" value="p450"/>
    <property type="match status" value="1"/>
</dbReference>
<dbReference type="PANTHER" id="PTHR46696:SF5">
    <property type="entry name" value="CYTOCHROME P450 BJ-1"/>
    <property type="match status" value="1"/>
</dbReference>
<evidence type="ECO:0000256" key="5">
    <source>
        <dbReference type="ARBA" id="ARBA00023002"/>
    </source>
</evidence>
<feature type="compositionally biased region" description="Low complexity" evidence="8">
    <location>
        <begin position="10"/>
        <end position="24"/>
    </location>
</feature>
<keyword evidence="4" id="KW-0479">Metal-binding</keyword>
<proteinExistence type="inferred from homology"/>
<keyword evidence="6" id="KW-0408">Iron</keyword>
<dbReference type="GO" id="GO:0020037">
    <property type="term" value="F:heme binding"/>
    <property type="evidence" value="ECO:0007669"/>
    <property type="project" value="InterPro"/>
</dbReference>
<dbReference type="GO" id="GO:0016705">
    <property type="term" value="F:oxidoreductase activity, acting on paired donors, with incorporation or reduction of molecular oxygen"/>
    <property type="evidence" value="ECO:0007669"/>
    <property type="project" value="InterPro"/>
</dbReference>
<keyword evidence="3" id="KW-0349">Heme</keyword>
<protein>
    <submittedName>
        <fullName evidence="9">Pentalenolactone synthase</fullName>
    </submittedName>
</protein>